<reference evidence="2 3" key="1">
    <citation type="submission" date="2015-09" db="EMBL/GenBank/DDBJ databases">
        <title>Trachymyrmex cornetzi WGS genome.</title>
        <authorList>
            <person name="Nygaard S."/>
            <person name="Hu H."/>
            <person name="Boomsma J."/>
            <person name="Zhang G."/>
        </authorList>
    </citation>
    <scope>NUCLEOTIDE SEQUENCE [LARGE SCALE GENOMIC DNA]</scope>
    <source>
        <strain evidence="2">Tcor2-1</strain>
        <tissue evidence="2">Whole body</tissue>
    </source>
</reference>
<dbReference type="STRING" id="471704.A0A151IXZ1"/>
<keyword evidence="3" id="KW-1185">Reference proteome</keyword>
<dbReference type="SUPFAM" id="SSF63748">
    <property type="entry name" value="Tudor/PWWP/MBT"/>
    <property type="match status" value="1"/>
</dbReference>
<feature type="non-terminal residue" evidence="2">
    <location>
        <position position="1"/>
    </location>
</feature>
<evidence type="ECO:0000313" key="3">
    <source>
        <dbReference type="Proteomes" id="UP000078492"/>
    </source>
</evidence>
<protein>
    <submittedName>
        <fullName evidence="2">Tudor and KH domain-containing protein</fullName>
    </submittedName>
</protein>
<dbReference type="Pfam" id="PF00567">
    <property type="entry name" value="TUDOR"/>
    <property type="match status" value="1"/>
</dbReference>
<evidence type="ECO:0000259" key="1">
    <source>
        <dbReference type="Pfam" id="PF00567"/>
    </source>
</evidence>
<dbReference type="AlphaFoldDB" id="A0A151IXZ1"/>
<dbReference type="PANTHER" id="PTHR22948:SF76">
    <property type="entry name" value="FI20010P1-RELATED"/>
    <property type="match status" value="1"/>
</dbReference>
<dbReference type="InterPro" id="IPR035437">
    <property type="entry name" value="SNase_OB-fold_sf"/>
</dbReference>
<feature type="domain" description="Tudor" evidence="1">
    <location>
        <begin position="18"/>
        <end position="134"/>
    </location>
</feature>
<dbReference type="PANTHER" id="PTHR22948">
    <property type="entry name" value="TUDOR DOMAIN CONTAINING PROTEIN"/>
    <property type="match status" value="1"/>
</dbReference>
<dbReference type="InterPro" id="IPR050621">
    <property type="entry name" value="Tudor_domain_containing"/>
</dbReference>
<gene>
    <name evidence="2" type="ORF">ALC57_14651</name>
</gene>
<dbReference type="GO" id="GO:0005737">
    <property type="term" value="C:cytoplasm"/>
    <property type="evidence" value="ECO:0007669"/>
    <property type="project" value="UniProtKB-ARBA"/>
</dbReference>
<dbReference type="Gene3D" id="2.30.30.140">
    <property type="match status" value="1"/>
</dbReference>
<dbReference type="InterPro" id="IPR002999">
    <property type="entry name" value="Tudor"/>
</dbReference>
<name>A0A151IXZ1_9HYME</name>
<dbReference type="Proteomes" id="UP000078492">
    <property type="component" value="Unassembled WGS sequence"/>
</dbReference>
<accession>A0A151IXZ1</accession>
<sequence length="207" mass="23871">IDDMEIECIDTTLLAWSSMAVKVVKVDSPTMFWIQLKTGSEDFQDLLEELTRRMTRKGHMLRHRPDHIVVGEVVAIRENRGWQRGIITDINGDGTVAISLRDWGHNVERRLFEVHILEDRFCQLKLQGILCGLAHTAPFSGSSWPRKARDLTRFLINQHEGRMSILGTIKNKAALIKLEIRNCLKIFLYYISNKFQYSNNKIVCGAF</sequence>
<organism evidence="2 3">
    <name type="scientific">Trachymyrmex cornetzi</name>
    <dbReference type="NCBI Taxonomy" id="471704"/>
    <lineage>
        <taxon>Eukaryota</taxon>
        <taxon>Metazoa</taxon>
        <taxon>Ecdysozoa</taxon>
        <taxon>Arthropoda</taxon>
        <taxon>Hexapoda</taxon>
        <taxon>Insecta</taxon>
        <taxon>Pterygota</taxon>
        <taxon>Neoptera</taxon>
        <taxon>Endopterygota</taxon>
        <taxon>Hymenoptera</taxon>
        <taxon>Apocrita</taxon>
        <taxon>Aculeata</taxon>
        <taxon>Formicoidea</taxon>
        <taxon>Formicidae</taxon>
        <taxon>Myrmicinae</taxon>
        <taxon>Trachymyrmex</taxon>
    </lineage>
</organism>
<dbReference type="EMBL" id="KQ980788">
    <property type="protein sequence ID" value="KYN13166.1"/>
    <property type="molecule type" value="Genomic_DNA"/>
</dbReference>
<evidence type="ECO:0000313" key="2">
    <source>
        <dbReference type="EMBL" id="KYN13166.1"/>
    </source>
</evidence>
<proteinExistence type="predicted"/>
<dbReference type="Gene3D" id="2.40.50.90">
    <property type="match status" value="1"/>
</dbReference>